<dbReference type="InterPro" id="IPR016181">
    <property type="entry name" value="Acyl_CoA_acyltransferase"/>
</dbReference>
<proteinExistence type="inferred from homology"/>
<dbReference type="Proteomes" id="UP000078561">
    <property type="component" value="Unassembled WGS sequence"/>
</dbReference>
<evidence type="ECO:0000256" key="1">
    <source>
        <dbReference type="ARBA" id="ARBA00002307"/>
    </source>
</evidence>
<protein>
    <submittedName>
        <fullName evidence="5">Uncharacterized protein</fullName>
    </submittedName>
</protein>
<keyword evidence="4" id="KW-0688">Ribosomal frameshifting</keyword>
<evidence type="ECO:0000313" key="5">
    <source>
        <dbReference type="EMBL" id="SAM08021.1"/>
    </source>
</evidence>
<dbReference type="AlphaFoldDB" id="A0A163MRW9"/>
<reference evidence="5" key="1">
    <citation type="submission" date="2016-04" db="EMBL/GenBank/DDBJ databases">
        <authorList>
            <person name="Evans L.H."/>
            <person name="Alamgir A."/>
            <person name="Owens N."/>
            <person name="Weber N.D."/>
            <person name="Virtaneva K."/>
            <person name="Barbian K."/>
            <person name="Babar A."/>
            <person name="Rosenke K."/>
        </authorList>
    </citation>
    <scope>NUCLEOTIDE SEQUENCE [LARGE SCALE GENOMIC DNA]</scope>
    <source>
        <strain evidence="5">CBS 101.48</strain>
    </source>
</reference>
<keyword evidence="6" id="KW-1185">Reference proteome</keyword>
<dbReference type="GO" id="GO:0075523">
    <property type="term" value="P:viral translational frameshifting"/>
    <property type="evidence" value="ECO:0007669"/>
    <property type="project" value="UniProtKB-KW"/>
</dbReference>
<dbReference type="Pfam" id="PF02100">
    <property type="entry name" value="ODC_AZ"/>
    <property type="match status" value="1"/>
</dbReference>
<evidence type="ECO:0000256" key="4">
    <source>
        <dbReference type="ARBA" id="ARBA00022758"/>
    </source>
</evidence>
<comment type="subunit">
    <text evidence="3">Interacts with ODC and thereby sterically blocks ODC homodimerization.</text>
</comment>
<dbReference type="InterPro" id="IPR002993">
    <property type="entry name" value="ODC_AZ"/>
</dbReference>
<dbReference type="OrthoDB" id="5959761at2759"/>
<dbReference type="InParanoid" id="A0A163MRW9"/>
<evidence type="ECO:0000256" key="2">
    <source>
        <dbReference type="ARBA" id="ARBA00008796"/>
    </source>
</evidence>
<comment type="function">
    <text evidence="1">Ornithine decarboxylase (ODC) antizyme protein that negatively regulates ODC activity and intracellular polyamine biosynthesis in response to increased intracellular polyamine levels. Binds to ODC monomers, inhibiting the assembly of the functional ODC homodimer, and targets the monomers for ubiquitin-independent proteolytic destruction by the 26S proteasome.</text>
</comment>
<dbReference type="EMBL" id="LT554871">
    <property type="protein sequence ID" value="SAM08021.1"/>
    <property type="molecule type" value="Genomic_DNA"/>
</dbReference>
<dbReference type="Gene3D" id="3.40.630.60">
    <property type="match status" value="1"/>
</dbReference>
<evidence type="ECO:0000256" key="3">
    <source>
        <dbReference type="ARBA" id="ARBA00011486"/>
    </source>
</evidence>
<dbReference type="GO" id="GO:0008073">
    <property type="term" value="F:ornithine decarboxylase inhibitor activity"/>
    <property type="evidence" value="ECO:0007669"/>
    <property type="project" value="InterPro"/>
</dbReference>
<dbReference type="SUPFAM" id="SSF55729">
    <property type="entry name" value="Acyl-CoA N-acyltransferases (Nat)"/>
    <property type="match status" value="1"/>
</dbReference>
<dbReference type="InterPro" id="IPR038581">
    <property type="entry name" value="ODC_AZ_sf"/>
</dbReference>
<accession>A0A163MRW9</accession>
<dbReference type="OMA" id="NWADGEF"/>
<sequence>MIISNPVKKPISIPLQTFPTANSPKPPCDGPKPLPDDTTVFMNHQDGDFVDKVFGKNNVISAVDQVLSITTTRPAGSLYQNRTLQSQACIYNDTIFLSSPFVGANVGLADWAPGDFQSCVTHLIELAELKTGCSAMVVAINKQDKLELNTILRAFMYLGFELVNPSLYNHDSSFVLVGYEL</sequence>
<name>A0A163MRW9_ABSGL</name>
<evidence type="ECO:0000313" key="6">
    <source>
        <dbReference type="Proteomes" id="UP000078561"/>
    </source>
</evidence>
<gene>
    <name evidence="5" type="primary">ABSGL_13679.1 scaffold 14267</name>
</gene>
<organism evidence="5">
    <name type="scientific">Absidia glauca</name>
    <name type="common">Pin mould</name>
    <dbReference type="NCBI Taxonomy" id="4829"/>
    <lineage>
        <taxon>Eukaryota</taxon>
        <taxon>Fungi</taxon>
        <taxon>Fungi incertae sedis</taxon>
        <taxon>Mucoromycota</taxon>
        <taxon>Mucoromycotina</taxon>
        <taxon>Mucoromycetes</taxon>
        <taxon>Mucorales</taxon>
        <taxon>Cunninghamellaceae</taxon>
        <taxon>Absidia</taxon>
    </lineage>
</organism>
<comment type="similarity">
    <text evidence="2">Belongs to the ODC antizyme family.</text>
</comment>